<feature type="transmembrane region" description="Helical" evidence="1">
    <location>
        <begin position="111"/>
        <end position="128"/>
    </location>
</feature>
<dbReference type="EMBL" id="POAF01000008">
    <property type="protein sequence ID" value="RBL99378.1"/>
    <property type="molecule type" value="Genomic_DNA"/>
</dbReference>
<name>A0A365Y9Y5_9MICC</name>
<gene>
    <name evidence="2" type="ORF">C1H84_15465</name>
</gene>
<keyword evidence="3" id="KW-1185">Reference proteome</keyword>
<keyword evidence="1" id="KW-1133">Transmembrane helix</keyword>
<dbReference type="RefSeq" id="WP_113607904.1">
    <property type="nucleotide sequence ID" value="NZ_POAF01000008.1"/>
</dbReference>
<sequence length="144" mass="15628">MNPAENKPSGADDPRWDELVENFRTLDQGAPREPSAAERQAELRQLFSTGPGAVTGPRDYEVEETEEEFIPDEPAALGSGNPMVNLAWTMAAGGPIGLLLCVIFFRSAPTFVYIGLVALSIIGVIYLLRRLPTERDPGDDGARV</sequence>
<dbReference type="AlphaFoldDB" id="A0A365Y9Y5"/>
<reference evidence="2 3" key="1">
    <citation type="submission" date="2018-01" db="EMBL/GenBank/DDBJ databases">
        <title>Glutamicibacter soli strain NHPC-3 Whole genome sequence and assembly.</title>
        <authorList>
            <person name="Choudhury P."/>
            <person name="Gupta D."/>
            <person name="Sengupta K."/>
            <person name="Jawed A."/>
            <person name="Sultana N."/>
            <person name="Saha P."/>
        </authorList>
    </citation>
    <scope>NUCLEOTIDE SEQUENCE [LARGE SCALE GENOMIC DNA]</scope>
    <source>
        <strain evidence="2 3">NHPC-3</strain>
    </source>
</reference>
<protein>
    <submittedName>
        <fullName evidence="2">Uncharacterized protein</fullName>
    </submittedName>
</protein>
<keyword evidence="1" id="KW-0812">Transmembrane</keyword>
<feature type="transmembrane region" description="Helical" evidence="1">
    <location>
        <begin position="86"/>
        <end position="105"/>
    </location>
</feature>
<organism evidence="2 3">
    <name type="scientific">Glutamicibacter soli</name>
    <dbReference type="NCBI Taxonomy" id="453836"/>
    <lineage>
        <taxon>Bacteria</taxon>
        <taxon>Bacillati</taxon>
        <taxon>Actinomycetota</taxon>
        <taxon>Actinomycetes</taxon>
        <taxon>Micrococcales</taxon>
        <taxon>Micrococcaceae</taxon>
        <taxon>Glutamicibacter</taxon>
    </lineage>
</organism>
<accession>A0A365Y9Y5</accession>
<evidence type="ECO:0000313" key="3">
    <source>
        <dbReference type="Proteomes" id="UP000252167"/>
    </source>
</evidence>
<comment type="caution">
    <text evidence="2">The sequence shown here is derived from an EMBL/GenBank/DDBJ whole genome shotgun (WGS) entry which is preliminary data.</text>
</comment>
<evidence type="ECO:0000313" key="2">
    <source>
        <dbReference type="EMBL" id="RBL99378.1"/>
    </source>
</evidence>
<proteinExistence type="predicted"/>
<keyword evidence="1" id="KW-0472">Membrane</keyword>
<evidence type="ECO:0000256" key="1">
    <source>
        <dbReference type="SAM" id="Phobius"/>
    </source>
</evidence>
<dbReference type="Proteomes" id="UP000252167">
    <property type="component" value="Unassembled WGS sequence"/>
</dbReference>